<accession>A0A2S6INC5</accession>
<evidence type="ECO:0000313" key="1">
    <source>
        <dbReference type="EMBL" id="PPK95640.1"/>
    </source>
</evidence>
<dbReference type="Pfam" id="PF13692">
    <property type="entry name" value="Glyco_trans_1_4"/>
    <property type="match status" value="1"/>
</dbReference>
<dbReference type="AlphaFoldDB" id="A0A2S6INC5"/>
<comment type="caution">
    <text evidence="1">The sequence shown here is derived from an EMBL/GenBank/DDBJ whole genome shotgun (WGS) entry which is preliminary data.</text>
</comment>
<keyword evidence="2" id="KW-1185">Reference proteome</keyword>
<name>A0A2S6INC5_9FLAO</name>
<dbReference type="SUPFAM" id="SSF53756">
    <property type="entry name" value="UDP-Glycosyltransferase/glycogen phosphorylase"/>
    <property type="match status" value="1"/>
</dbReference>
<proteinExistence type="predicted"/>
<evidence type="ECO:0000313" key="2">
    <source>
        <dbReference type="Proteomes" id="UP000239002"/>
    </source>
</evidence>
<dbReference type="Gene3D" id="3.40.50.2000">
    <property type="entry name" value="Glycogen Phosphorylase B"/>
    <property type="match status" value="1"/>
</dbReference>
<dbReference type="GO" id="GO:0016740">
    <property type="term" value="F:transferase activity"/>
    <property type="evidence" value="ECO:0007669"/>
    <property type="project" value="UniProtKB-KW"/>
</dbReference>
<protein>
    <submittedName>
        <fullName evidence="1">Glycosyl transferase family 1</fullName>
    </submittedName>
</protein>
<gene>
    <name evidence="1" type="ORF">LY01_01231</name>
</gene>
<dbReference type="EMBL" id="PTJE01000002">
    <property type="protein sequence ID" value="PPK95640.1"/>
    <property type="molecule type" value="Genomic_DNA"/>
</dbReference>
<organism evidence="1 2">
    <name type="scientific">Nonlabens xylanidelens</name>
    <dbReference type="NCBI Taxonomy" id="191564"/>
    <lineage>
        <taxon>Bacteria</taxon>
        <taxon>Pseudomonadati</taxon>
        <taxon>Bacteroidota</taxon>
        <taxon>Flavobacteriia</taxon>
        <taxon>Flavobacteriales</taxon>
        <taxon>Flavobacteriaceae</taxon>
        <taxon>Nonlabens</taxon>
    </lineage>
</organism>
<dbReference type="RefSeq" id="WP_104514942.1">
    <property type="nucleotide sequence ID" value="NZ_MQVW01000002.1"/>
</dbReference>
<sequence>MKKLLVIGKNWPEPQTTAAGYRILQLLEVFQEDGYQVIFSCAGFKSAYSVDLGALDIIEKEILLNDSSFDQYIKELRPDIVLYDRFMTEEQYSWRVKDNSPDTLHILDTEDLHFLRKAREVAVKNGTDVSFYNDAAIREIAAIYRCDLSIIISKVEHDVLINSFDIPVNKLVYIPFLYKADKLKTSLPKSFNERSNVVMIGNSLHQPNYDSILYLKNEIWPQIRKQLPDVEVHIYGAYQNQSIEQLHNLKQGFIVKGFATNAIKTLQEYRLLLAPLRFGAGLKGKIFDALHAATPVAMSQIAAEGMFNGKQEFGFTEDDIDAYVGKVISLYQNPRKWHELSDSSSRILENNYSHSAFAKALLFKISSLTNVNNDLSSKDDFFIKMLNFHSNSRYKYLSKWIDLKNNSY</sequence>
<dbReference type="Proteomes" id="UP000239002">
    <property type="component" value="Unassembled WGS sequence"/>
</dbReference>
<dbReference type="OrthoDB" id="9807209at2"/>
<reference evidence="1 2" key="1">
    <citation type="submission" date="2018-02" db="EMBL/GenBank/DDBJ databases">
        <title>Genomic Encyclopedia of Archaeal and Bacterial Type Strains, Phase II (KMG-II): from individual species to whole genera.</title>
        <authorList>
            <person name="Goeker M."/>
        </authorList>
    </citation>
    <scope>NUCLEOTIDE SEQUENCE [LARGE SCALE GENOMIC DNA]</scope>
    <source>
        <strain evidence="1 2">DSM 16809</strain>
    </source>
</reference>
<keyword evidence="1" id="KW-0808">Transferase</keyword>